<dbReference type="GO" id="GO:0003725">
    <property type="term" value="F:double-stranded RNA binding"/>
    <property type="evidence" value="ECO:0007669"/>
    <property type="project" value="InterPro"/>
</dbReference>
<dbReference type="CDD" id="cd19854">
    <property type="entry name" value="DSRM_DHX9_rpt1"/>
    <property type="match status" value="1"/>
</dbReference>
<keyword evidence="5" id="KW-0547">Nucleotide-binding</keyword>
<dbReference type="GO" id="GO:0016887">
    <property type="term" value="F:ATP hydrolysis activity"/>
    <property type="evidence" value="ECO:0007669"/>
    <property type="project" value="TreeGrafter"/>
</dbReference>
<dbReference type="Gene3D" id="1.20.120.1080">
    <property type="match status" value="2"/>
</dbReference>
<accession>A0A7R9KN72</accession>
<gene>
    <name evidence="15" type="ORF">OSB1V03_LOCUS5390</name>
</gene>
<dbReference type="InterPro" id="IPR001650">
    <property type="entry name" value="Helicase_C-like"/>
</dbReference>
<dbReference type="PANTHER" id="PTHR18934">
    <property type="entry name" value="ATP-DEPENDENT RNA HELICASE"/>
    <property type="match status" value="1"/>
</dbReference>
<keyword evidence="16" id="KW-1185">Reference proteome</keyword>
<evidence type="ECO:0000256" key="5">
    <source>
        <dbReference type="ARBA" id="ARBA00022741"/>
    </source>
</evidence>
<proteinExistence type="inferred from homology"/>
<evidence type="ECO:0000256" key="2">
    <source>
        <dbReference type="ARBA" id="ARBA00008792"/>
    </source>
</evidence>
<dbReference type="SUPFAM" id="SSF54768">
    <property type="entry name" value="dsRNA-binding domain-like"/>
    <property type="match status" value="2"/>
</dbReference>
<keyword evidence="9" id="KW-0539">Nucleus</keyword>
<dbReference type="Pfam" id="PF00270">
    <property type="entry name" value="DEAD"/>
    <property type="match status" value="1"/>
</dbReference>
<dbReference type="InterPro" id="IPR044445">
    <property type="entry name" value="DHX9_DSRM_1"/>
</dbReference>
<feature type="domain" description="Helicase ATP-binding" evidence="13">
    <location>
        <begin position="582"/>
        <end position="750"/>
    </location>
</feature>
<dbReference type="SMART" id="SM00358">
    <property type="entry name" value="DSRM"/>
    <property type="match status" value="2"/>
</dbReference>
<dbReference type="Pfam" id="PF04408">
    <property type="entry name" value="WHD_HA2"/>
    <property type="match status" value="2"/>
</dbReference>
<dbReference type="FunFam" id="3.30.160.20:FF:000028">
    <property type="entry name" value="ATP-dependent RNA helicase A"/>
    <property type="match status" value="1"/>
</dbReference>
<dbReference type="SMART" id="SM00847">
    <property type="entry name" value="HA2"/>
    <property type="match status" value="1"/>
</dbReference>
<dbReference type="InterPro" id="IPR027417">
    <property type="entry name" value="P-loop_NTPase"/>
</dbReference>
<keyword evidence="7" id="KW-0347">Helicase</keyword>
<keyword evidence="10" id="KW-0694">RNA-binding</keyword>
<dbReference type="PROSITE" id="PS51194">
    <property type="entry name" value="HELICASE_CTER"/>
    <property type="match status" value="2"/>
</dbReference>
<protein>
    <recommendedName>
        <fullName evidence="3">RNA helicase</fullName>
        <ecNumber evidence="3">3.6.4.13</ecNumber>
    </recommendedName>
</protein>
<feature type="region of interest" description="Disordered" evidence="11">
    <location>
        <begin position="122"/>
        <end position="144"/>
    </location>
</feature>
<evidence type="ECO:0000256" key="4">
    <source>
        <dbReference type="ARBA" id="ARBA00022737"/>
    </source>
</evidence>
<dbReference type="InterPro" id="IPR011709">
    <property type="entry name" value="DEAD-box_helicase_OB_fold"/>
</dbReference>
<dbReference type="PROSITE" id="PS51192">
    <property type="entry name" value="HELICASE_ATP_BIND_1"/>
    <property type="match status" value="1"/>
</dbReference>
<evidence type="ECO:0000256" key="8">
    <source>
        <dbReference type="ARBA" id="ARBA00022840"/>
    </source>
</evidence>
<dbReference type="Gene3D" id="3.40.50.300">
    <property type="entry name" value="P-loop containing nucleotide triphosphate hydrolases"/>
    <property type="match status" value="4"/>
</dbReference>
<dbReference type="InterPro" id="IPR014720">
    <property type="entry name" value="dsRBD_dom"/>
</dbReference>
<dbReference type="GO" id="GO:0050684">
    <property type="term" value="P:regulation of mRNA processing"/>
    <property type="evidence" value="ECO:0007669"/>
    <property type="project" value="TreeGrafter"/>
</dbReference>
<dbReference type="InterPro" id="IPR044446">
    <property type="entry name" value="DHX9_DSRM_2"/>
</dbReference>
<evidence type="ECO:0000256" key="10">
    <source>
        <dbReference type="PROSITE-ProRule" id="PRU00266"/>
    </source>
</evidence>
<evidence type="ECO:0000256" key="6">
    <source>
        <dbReference type="ARBA" id="ARBA00022801"/>
    </source>
</evidence>
<dbReference type="InterPro" id="IPR014001">
    <property type="entry name" value="Helicase_ATP-bd"/>
</dbReference>
<dbReference type="Gene3D" id="3.30.160.20">
    <property type="match status" value="2"/>
</dbReference>
<feature type="compositionally biased region" description="Gly residues" evidence="11">
    <location>
        <begin position="123"/>
        <end position="134"/>
    </location>
</feature>
<dbReference type="Proteomes" id="UP000759131">
    <property type="component" value="Unassembled WGS sequence"/>
</dbReference>
<dbReference type="FunFam" id="3.40.50.300:FF:000677">
    <property type="entry name" value="ATP-dependent RNA helicase A"/>
    <property type="match status" value="2"/>
</dbReference>
<feature type="region of interest" description="Disordered" evidence="11">
    <location>
        <begin position="775"/>
        <end position="815"/>
    </location>
</feature>
<keyword evidence="4" id="KW-0677">Repeat</keyword>
<evidence type="ECO:0000259" key="13">
    <source>
        <dbReference type="PROSITE" id="PS51192"/>
    </source>
</evidence>
<evidence type="ECO:0000259" key="12">
    <source>
        <dbReference type="PROSITE" id="PS50137"/>
    </source>
</evidence>
<dbReference type="GO" id="GO:1990904">
    <property type="term" value="C:ribonucleoprotein complex"/>
    <property type="evidence" value="ECO:0007669"/>
    <property type="project" value="TreeGrafter"/>
</dbReference>
<evidence type="ECO:0000256" key="7">
    <source>
        <dbReference type="ARBA" id="ARBA00022806"/>
    </source>
</evidence>
<evidence type="ECO:0000256" key="3">
    <source>
        <dbReference type="ARBA" id="ARBA00012552"/>
    </source>
</evidence>
<dbReference type="InterPro" id="IPR011545">
    <property type="entry name" value="DEAD/DEAH_box_helicase_dom"/>
</dbReference>
<dbReference type="OrthoDB" id="5600252at2759"/>
<dbReference type="Pfam" id="PF07717">
    <property type="entry name" value="OB_NTP_bind"/>
    <property type="match status" value="1"/>
</dbReference>
<dbReference type="CDD" id="cd19855">
    <property type="entry name" value="DSRM_DHX9_rpt2"/>
    <property type="match status" value="1"/>
</dbReference>
<dbReference type="EMBL" id="OC857280">
    <property type="protein sequence ID" value="CAD7624952.1"/>
    <property type="molecule type" value="Genomic_DNA"/>
</dbReference>
<dbReference type="InterPro" id="IPR002464">
    <property type="entry name" value="DNA/RNA_helicase_DEAH_CS"/>
</dbReference>
<dbReference type="FunFam" id="3.30.160.20:FF:000026">
    <property type="entry name" value="ATP-dependent RNA helicase A"/>
    <property type="match status" value="1"/>
</dbReference>
<dbReference type="SMART" id="SM00490">
    <property type="entry name" value="HELICc"/>
    <property type="match status" value="2"/>
</dbReference>
<dbReference type="SMART" id="SM00487">
    <property type="entry name" value="DEXDc"/>
    <property type="match status" value="1"/>
</dbReference>
<evidence type="ECO:0000256" key="11">
    <source>
        <dbReference type="SAM" id="MobiDB-lite"/>
    </source>
</evidence>
<evidence type="ECO:0000259" key="14">
    <source>
        <dbReference type="PROSITE" id="PS51194"/>
    </source>
</evidence>
<feature type="non-terminal residue" evidence="15">
    <location>
        <position position="1"/>
    </location>
</feature>
<dbReference type="GO" id="GO:0040029">
    <property type="term" value="P:epigenetic regulation of gene expression"/>
    <property type="evidence" value="ECO:0007669"/>
    <property type="project" value="UniProtKB-ARBA"/>
</dbReference>
<dbReference type="PROSITE" id="PS50137">
    <property type="entry name" value="DS_RBD"/>
    <property type="match status" value="1"/>
</dbReference>
<dbReference type="GO" id="GO:0005524">
    <property type="term" value="F:ATP binding"/>
    <property type="evidence" value="ECO:0007669"/>
    <property type="project" value="UniProtKB-KW"/>
</dbReference>
<feature type="domain" description="Helicase C-terminal" evidence="14">
    <location>
        <begin position="827"/>
        <end position="1000"/>
    </location>
</feature>
<comment type="subcellular location">
    <subcellularLocation>
        <location evidence="1">Nucleus</location>
    </subcellularLocation>
</comment>
<organism evidence="15">
    <name type="scientific">Medioppia subpectinata</name>
    <dbReference type="NCBI Taxonomy" id="1979941"/>
    <lineage>
        <taxon>Eukaryota</taxon>
        <taxon>Metazoa</taxon>
        <taxon>Ecdysozoa</taxon>
        <taxon>Arthropoda</taxon>
        <taxon>Chelicerata</taxon>
        <taxon>Arachnida</taxon>
        <taxon>Acari</taxon>
        <taxon>Acariformes</taxon>
        <taxon>Sarcoptiformes</taxon>
        <taxon>Oribatida</taxon>
        <taxon>Brachypylina</taxon>
        <taxon>Oppioidea</taxon>
        <taxon>Oppiidae</taxon>
        <taxon>Medioppia</taxon>
    </lineage>
</organism>
<keyword evidence="8" id="KW-0067">ATP-binding</keyword>
<dbReference type="EC" id="3.6.4.13" evidence="3"/>
<evidence type="ECO:0000256" key="9">
    <source>
        <dbReference type="ARBA" id="ARBA00023242"/>
    </source>
</evidence>
<keyword evidence="6" id="KW-0378">Hydrolase</keyword>
<reference evidence="15" key="1">
    <citation type="submission" date="2020-11" db="EMBL/GenBank/DDBJ databases">
        <authorList>
            <person name="Tran Van P."/>
        </authorList>
    </citation>
    <scope>NUCLEOTIDE SEQUENCE</scope>
</reference>
<dbReference type="InterPro" id="IPR048333">
    <property type="entry name" value="HA2_WH"/>
</dbReference>
<dbReference type="GO" id="GO:0005730">
    <property type="term" value="C:nucleolus"/>
    <property type="evidence" value="ECO:0007669"/>
    <property type="project" value="TreeGrafter"/>
</dbReference>
<dbReference type="FunFam" id="3.40.50.300:FF:000284">
    <property type="entry name" value="probable ATP-dependent RNA helicase YTHDC2"/>
    <property type="match status" value="1"/>
</dbReference>
<feature type="domain" description="DRBM" evidence="12">
    <location>
        <begin position="4"/>
        <end position="72"/>
    </location>
</feature>
<evidence type="ECO:0000313" key="16">
    <source>
        <dbReference type="Proteomes" id="UP000759131"/>
    </source>
</evidence>
<dbReference type="PROSITE" id="PS00690">
    <property type="entry name" value="DEAH_ATP_HELICASE"/>
    <property type="match status" value="1"/>
</dbReference>
<name>A0A7R9KN72_9ACAR</name>
<dbReference type="Pfam" id="PF00271">
    <property type="entry name" value="Helicase_C"/>
    <property type="match status" value="2"/>
</dbReference>
<feature type="domain" description="Helicase C-terminal" evidence="14">
    <location>
        <begin position="1362"/>
        <end position="1535"/>
    </location>
</feature>
<dbReference type="GO" id="GO:0003724">
    <property type="term" value="F:RNA helicase activity"/>
    <property type="evidence" value="ECO:0007669"/>
    <property type="project" value="UniProtKB-EC"/>
</dbReference>
<dbReference type="PANTHER" id="PTHR18934:SF119">
    <property type="entry name" value="ATP-DEPENDENT RNA HELICASE A"/>
    <property type="match status" value="1"/>
</dbReference>
<evidence type="ECO:0000313" key="15">
    <source>
        <dbReference type="EMBL" id="CAD7624952.1"/>
    </source>
</evidence>
<evidence type="ECO:0000256" key="1">
    <source>
        <dbReference type="ARBA" id="ARBA00004123"/>
    </source>
</evidence>
<dbReference type="EMBL" id="CAJPIZ010002705">
    <property type="protein sequence ID" value="CAG2105382.1"/>
    <property type="molecule type" value="Genomic_DNA"/>
</dbReference>
<sequence length="1600" mass="180279">MGDQTKTFLYAFLGKYKVTPDYQYHQTGSNNRIRFRCEIRAEGYNYVAMGNSTNKKDAAVNAAKDFLMYLVRDNKLAESELPFNTAANPIITGPPVAVPPPPGNGSQMTPMPPIDAFISSYRGGPGGGGGGDGGPPRPPPVGKGFMSYSEGPKQEYIDRIAQKRKFEEGEELDLNSGIHGNWTLDNAKQQLNQYMAQNKIKADYVYSAVGPDHAKYDVSAREPGSNKMLASKSCALSIIRQMFHFGILGEFKVGPKKNKSQSIDSYAVDVPNHILDLVNKTLQDLNIKPVPICEHRLADGTPDSYSILIENQIPTEIKTSAISSIQCVSWCPPIENWNPWKGCNIDEGILSTSNLTQISEMLSREQLTALQNPHYLEMIERRQRLPVWGVKEQILGMIRDNPVVIIRGSTGCGKTTQVPQFLLDSYIANNRGAECNVIVTQPRRISAISIAERVAQERAEALSMNSSTLQDLNIKPVPICEHRLADGTPDSYSILIENQIPTEIKTSAISSIQCVSWCPPIENWNPWKGCNIDEGILSTSNLTQISEMLSREQLTALQNPHYLEMIERRQRLPVWGVKDQILGMIRDNPVVIIRGSTGCGKTTQVPQFLLDSYIANNRGAECNVIVTQPRRISAISIAERVAQERAEALSMNSSVGYSVRFENSLPRPYGSVLFCTIGNLLRKLEGGLRGVSHVILDEVHERDVNTDFLLVVARDMVNAFPHLRLILMSATIDTSIFQRYFGNCPILEIPGQSYPVQEYYLEDCVEMVRFIPPPPQRKGRNFQDEDSEGGSAEGGGDNLNKQVAPRYSEQTRQSMAKMSEREISFDLIDALIGHIQTLNTPGSILVFLPGWNYIFALMRHLQSHPYYGSERFRILPLHSQIPREEQRRVFDPVPEGVTKIILSTNIAETSITIDDIVFVIDSCKIKIKLFTSHNNMTNYATDWASKTNLQQRRGRAGRVRPGFCYYLCSKARYEAMDEYLKPEIFRTPLHEIALTIKLLRLGAIIPFLSKAIEPPPIHTIIESEVILRELKALDDQSELTPLGRILARLPIEPRIGKIMIASIIFGCADSMCTITANSSTCPDPFDSFNLGRLRYSHRRFSNGRFSDHILLLRSFRQWERAFHYSEASAMEFCEKFSLLPTAMKITSEAKRQLIDLLRSSMFSDEVLGDRYYETHNWSVQSEGENRSDTGLDIMTALLTMGLYPNVCIHKEKRKVLTTEARIALVHKSSVCYTNLPFPQQTFHMPFFVYGEKLRTSVISAKQLTMVSPIHLLLFGAKRVEVTPDLFVELDKWIDFKMNPHLAAAIVALRPAIEELIMSVSANPEIVTTLSPAEKQLIETVTTICSFDVVKIHKLEPRISFDLIDALIGHIQTLNTPGSILVFLPGWNYIFALMRHLQSHPYYGSERFRILPLHSQIPREEQRRVFDPVPEGVTKIILSTNIAETSITIDDIVFVIDSCKIKIKLFTSHNNMTNYATDWASKTNLQQRRGRAGRVRPGFCYYLCSKARYEAMDEYLKPEIFRTPLHEIALTIKLLRLGAIIPFLSKAIEPPPIHTIIESEVILRELKALDDQSELTPLGRILARLPIEPRIGKIMIASIIF</sequence>
<dbReference type="InterPro" id="IPR007502">
    <property type="entry name" value="Helicase-assoc_dom"/>
</dbReference>
<comment type="similarity">
    <text evidence="2">Belongs to the DEAD box helicase family. DEAH subfamily.</text>
</comment>
<dbReference type="Pfam" id="PF00035">
    <property type="entry name" value="dsrm"/>
    <property type="match status" value="1"/>
</dbReference>
<dbReference type="GO" id="GO:0043138">
    <property type="term" value="F:3'-5' DNA helicase activity"/>
    <property type="evidence" value="ECO:0007669"/>
    <property type="project" value="TreeGrafter"/>
</dbReference>
<dbReference type="GO" id="GO:0045944">
    <property type="term" value="P:positive regulation of transcription by RNA polymerase II"/>
    <property type="evidence" value="ECO:0007669"/>
    <property type="project" value="TreeGrafter"/>
</dbReference>
<dbReference type="SUPFAM" id="SSF52540">
    <property type="entry name" value="P-loop containing nucleoside triphosphate hydrolases"/>
    <property type="match status" value="3"/>
</dbReference>
<dbReference type="CDD" id="cd18791">
    <property type="entry name" value="SF2_C_RHA"/>
    <property type="match status" value="2"/>
</dbReference>